<evidence type="ECO:0000313" key="1">
    <source>
        <dbReference type="EMBL" id="DAF54212.1"/>
    </source>
</evidence>
<proteinExistence type="predicted"/>
<protein>
    <submittedName>
        <fullName evidence="1">Uncharacterized protein</fullName>
    </submittedName>
</protein>
<dbReference type="EMBL" id="BK032674">
    <property type="protein sequence ID" value="DAF54212.1"/>
    <property type="molecule type" value="Genomic_DNA"/>
</dbReference>
<reference evidence="1" key="1">
    <citation type="journal article" date="2021" name="Proc. Natl. Acad. Sci. U.S.A.">
        <title>A Catalog of Tens of Thousands of Viruses from Human Metagenomes Reveals Hidden Associations with Chronic Diseases.</title>
        <authorList>
            <person name="Tisza M.J."/>
            <person name="Buck C.B."/>
        </authorList>
    </citation>
    <scope>NUCLEOTIDE SEQUENCE</scope>
    <source>
        <strain evidence="1">CtLUY1</strain>
    </source>
</reference>
<accession>A0A8S5ST43</accession>
<name>A0A8S5ST43_9CAUD</name>
<sequence length="158" mass="17526">MKIERKYMAHYLNAAFGSGDASYTRLGSDLEEYSPELTANVEKKSNIVGETTVTINGYQKQGEVSPYYAEAGDPLFERLQAIIDGDLVLDDLKTDIVEVKLWNKDAAGVYPAVREECYIEVVSYGGDTTGYQIPFNVHYTGVKTKGTFDPATKKFTQA</sequence>
<organism evidence="1">
    <name type="scientific">Siphoviridae sp. ctLUY1</name>
    <dbReference type="NCBI Taxonomy" id="2827846"/>
    <lineage>
        <taxon>Viruses</taxon>
        <taxon>Duplodnaviria</taxon>
        <taxon>Heunggongvirae</taxon>
        <taxon>Uroviricota</taxon>
        <taxon>Caudoviricetes</taxon>
    </lineage>
</organism>